<gene>
    <name evidence="2" type="ORF">ABGF40_04475</name>
</gene>
<evidence type="ECO:0000313" key="3">
    <source>
        <dbReference type="Proteomes" id="UP001629536"/>
    </source>
</evidence>
<dbReference type="Gene3D" id="3.40.630.30">
    <property type="match status" value="1"/>
</dbReference>
<organism evidence="2 3">
    <name type="scientific">Helcococcus bovis</name>
    <dbReference type="NCBI Taxonomy" id="3153252"/>
    <lineage>
        <taxon>Bacteria</taxon>
        <taxon>Bacillati</taxon>
        <taxon>Bacillota</taxon>
        <taxon>Tissierellia</taxon>
        <taxon>Tissierellales</taxon>
        <taxon>Peptoniphilaceae</taxon>
        <taxon>Helcococcus</taxon>
    </lineage>
</organism>
<comment type="caution">
    <text evidence="2">The sequence shown here is derived from an EMBL/GenBank/DDBJ whole genome shotgun (WGS) entry which is preliminary data.</text>
</comment>
<dbReference type="InterPro" id="IPR000182">
    <property type="entry name" value="GNAT_dom"/>
</dbReference>
<evidence type="ECO:0000313" key="2">
    <source>
        <dbReference type="EMBL" id="MFM1524922.1"/>
    </source>
</evidence>
<evidence type="ECO:0000259" key="1">
    <source>
        <dbReference type="PROSITE" id="PS51186"/>
    </source>
</evidence>
<dbReference type="RefSeq" id="WP_408126574.1">
    <property type="nucleotide sequence ID" value="NZ_JBFNFH010000008.1"/>
</dbReference>
<name>A0ABW9F6B9_9FIRM</name>
<dbReference type="SUPFAM" id="SSF55729">
    <property type="entry name" value="Acyl-CoA N-acyltransferases (Nat)"/>
    <property type="match status" value="1"/>
</dbReference>
<feature type="domain" description="N-acetyltransferase" evidence="1">
    <location>
        <begin position="1"/>
        <end position="160"/>
    </location>
</feature>
<dbReference type="PROSITE" id="PS51186">
    <property type="entry name" value="GNAT"/>
    <property type="match status" value="1"/>
</dbReference>
<reference evidence="2 3" key="1">
    <citation type="journal article" date="2024" name="Front. Microbiol.">
        <title>Pangenomic and biochemical analyses of Helcococcus ovis reveal widespread tetracycline resistance and a novel bacterial species, Helcococcus bovis.</title>
        <authorList>
            <person name="Cunha F."/>
            <person name="Zhai Y."/>
            <person name="Casaro S."/>
            <person name="Jones K.L."/>
            <person name="Hernandez M."/>
            <person name="Bisinotto R.S."/>
            <person name="Kariyawasam S."/>
            <person name="Brown M.B."/>
            <person name="Phillips A."/>
            <person name="Jeong K.C."/>
            <person name="Galvao K.N."/>
        </authorList>
    </citation>
    <scope>NUCLEOTIDE SEQUENCE [LARGE SCALE GENOMIC DNA]</scope>
    <source>
        <strain evidence="2 3">KG197</strain>
    </source>
</reference>
<accession>A0ABW9F6B9</accession>
<keyword evidence="3" id="KW-1185">Reference proteome</keyword>
<dbReference type="Proteomes" id="UP001629536">
    <property type="component" value="Unassembled WGS sequence"/>
</dbReference>
<proteinExistence type="predicted"/>
<protein>
    <recommendedName>
        <fullName evidence="1">N-acetyltransferase domain-containing protein</fullName>
    </recommendedName>
</protein>
<dbReference type="EMBL" id="JBFNFH010000008">
    <property type="protein sequence ID" value="MFM1524922.1"/>
    <property type="molecule type" value="Genomic_DNA"/>
</dbReference>
<dbReference type="InterPro" id="IPR016181">
    <property type="entry name" value="Acyl_CoA_acyltransferase"/>
</dbReference>
<sequence length="160" mass="18655">MIRLAKIDDFNSILDVYKIARTLMKETGNPNQWGDNRPTEEAVLEDIKASKMYVIEENTEILGVFSLQDVDYDYVNIDGKWLNDEKYIVIHKVASSGNKKGIFSEIINYVYSKTKNIRIDTHEDNKVMQKLLVDNGFTYCGVVFIERKLKRRAYHLVIKK</sequence>